<feature type="domain" description="Heparinase II/III-like C-terminal" evidence="6">
    <location>
        <begin position="416"/>
        <end position="669"/>
    </location>
</feature>
<accession>A0AAV3U355</accession>
<sequence>MKVEGWSYMKSKVLVNWQILYGALGIFLLSFTSFVHSSVSNFDFVGGHPRLVFNASGVDETKSHLGAVPLFDASLEQTRKMVDAEMELGIDVPLPKDFSGGYSHERHKRNYIVAQKAGQLFLLLGDEKYAIYIRDMLLQYASIYNDLPLHPKERSYARGKLFWQCLNDSNWLLYMAQAYDAIYSWLPSEQTQTLNTNLFRPFADFISLENPQFFNRIHNHSAWGNAAVGMIGLVMSDEELVERALFGLQDDGIKINAKDNDGGFIKKPGQVTGFIANLEEPFSPDGYYTEGPYYQRYAMYPFLIFAVAMNNVLPDFEVLEYKDGVLFSAVHALLSLTDHNGEFFPLNDAQKGMSVQSASLVSAVNLAYYYGDRDPALLSVVEKQGAVMLNQAGMSAAIAIRDGQTAPYPRTSIHLTDGADGKQGGISVLRDDQAKLDLVFKYTAHGLSHGHYDKLGISVFHAGQEVLQDYGLVRFVNIEEKGGGNYLPENTTWAKQTIAHNTLVLNEKSHFAGDYAVGSQNHSDLYFTGGDASIQIVSAKETNAYEDTELHRTVAIVKKPDLLRPYIVDLYRVSSAKKNQYDLPFYYQGQMIDSSMNVRVPESLIALGKGSGYQHLYVEGSARSSSESESFTWLYGHRFYSLVQASEQDDQRLFVRLGASDPEFNLRRDPGMIWRKENAKSAVFASVLEAHGSYSPVLEMSKDAERNIDRLITLHNDQEFTALKIIYKNSIKPDVLVVANKAAGESKFHSLEIDGVNYRWQGPFLFQPIEG</sequence>
<keyword evidence="3" id="KW-0574">Periplasm</keyword>
<protein>
    <recommendedName>
        <fullName evidence="9">Alginate lyase</fullName>
    </recommendedName>
</protein>
<dbReference type="GO" id="GO:0042597">
    <property type="term" value="C:periplasmic space"/>
    <property type="evidence" value="ECO:0007669"/>
    <property type="project" value="UniProtKB-SubCell"/>
</dbReference>
<dbReference type="Gene3D" id="1.50.10.100">
    <property type="entry name" value="Chondroitin AC/alginate lyase"/>
    <property type="match status" value="1"/>
</dbReference>
<organism evidence="7 8">
    <name type="scientific">Halioxenophilus aromaticivorans</name>
    <dbReference type="NCBI Taxonomy" id="1306992"/>
    <lineage>
        <taxon>Bacteria</taxon>
        <taxon>Pseudomonadati</taxon>
        <taxon>Pseudomonadota</taxon>
        <taxon>Gammaproteobacteria</taxon>
        <taxon>Alteromonadales</taxon>
        <taxon>Alteromonadaceae</taxon>
        <taxon>Halioxenophilus</taxon>
    </lineage>
</organism>
<dbReference type="InterPro" id="IPR008929">
    <property type="entry name" value="Chondroitin_lyas"/>
</dbReference>
<dbReference type="PANTHER" id="PTHR39210:SF1">
    <property type="entry name" value="HEPARIN-SULFATE LYASE"/>
    <property type="match status" value="1"/>
</dbReference>
<reference evidence="8" key="1">
    <citation type="journal article" date="2019" name="Int. J. Syst. Evol. Microbiol.">
        <title>The Global Catalogue of Microorganisms (GCM) 10K type strain sequencing project: providing services to taxonomists for standard genome sequencing and annotation.</title>
        <authorList>
            <consortium name="The Broad Institute Genomics Platform"/>
            <consortium name="The Broad Institute Genome Sequencing Center for Infectious Disease"/>
            <person name="Wu L."/>
            <person name="Ma J."/>
        </authorList>
    </citation>
    <scope>NUCLEOTIDE SEQUENCE [LARGE SCALE GENOMIC DNA]</scope>
    <source>
        <strain evidence="8">JCM 19134</strain>
    </source>
</reference>
<dbReference type="Gene3D" id="2.70.98.70">
    <property type="match status" value="1"/>
</dbReference>
<dbReference type="GO" id="GO:0016829">
    <property type="term" value="F:lyase activity"/>
    <property type="evidence" value="ECO:0007669"/>
    <property type="project" value="UniProtKB-KW"/>
</dbReference>
<gene>
    <name evidence="7" type="ORF">GCM10025791_24590</name>
</gene>
<proteinExistence type="predicted"/>
<dbReference type="Pfam" id="PF07940">
    <property type="entry name" value="Hepar_II_III_C"/>
    <property type="match status" value="1"/>
</dbReference>
<evidence type="ECO:0000313" key="8">
    <source>
        <dbReference type="Proteomes" id="UP001409585"/>
    </source>
</evidence>
<evidence type="ECO:0008006" key="9">
    <source>
        <dbReference type="Google" id="ProtNLM"/>
    </source>
</evidence>
<evidence type="ECO:0000259" key="6">
    <source>
        <dbReference type="Pfam" id="PF07940"/>
    </source>
</evidence>
<evidence type="ECO:0000259" key="5">
    <source>
        <dbReference type="Pfam" id="PF05426"/>
    </source>
</evidence>
<dbReference type="InterPro" id="IPR012480">
    <property type="entry name" value="Hepar_II_III_C"/>
</dbReference>
<keyword evidence="8" id="KW-1185">Reference proteome</keyword>
<dbReference type="PANTHER" id="PTHR39210">
    <property type="entry name" value="HEPARIN-SULFATE LYASE"/>
    <property type="match status" value="1"/>
</dbReference>
<dbReference type="SUPFAM" id="SSF48230">
    <property type="entry name" value="Chondroitin AC/alginate lyase"/>
    <property type="match status" value="1"/>
</dbReference>
<comment type="caution">
    <text evidence="7">The sequence shown here is derived from an EMBL/GenBank/DDBJ whole genome shotgun (WGS) entry which is preliminary data.</text>
</comment>
<dbReference type="Pfam" id="PF05426">
    <property type="entry name" value="Alginate_lyase"/>
    <property type="match status" value="1"/>
</dbReference>
<dbReference type="InterPro" id="IPR008397">
    <property type="entry name" value="Alginate_lyase_dom"/>
</dbReference>
<feature type="domain" description="Alginate lyase" evidence="5">
    <location>
        <begin position="117"/>
        <end position="342"/>
    </location>
</feature>
<evidence type="ECO:0000313" key="7">
    <source>
        <dbReference type="EMBL" id="GAA4944667.1"/>
    </source>
</evidence>
<keyword evidence="2" id="KW-0732">Signal</keyword>
<dbReference type="Proteomes" id="UP001409585">
    <property type="component" value="Unassembled WGS sequence"/>
</dbReference>
<evidence type="ECO:0000256" key="2">
    <source>
        <dbReference type="ARBA" id="ARBA00022729"/>
    </source>
</evidence>
<evidence type="ECO:0000256" key="1">
    <source>
        <dbReference type="ARBA" id="ARBA00004418"/>
    </source>
</evidence>
<dbReference type="AlphaFoldDB" id="A0AAV3U355"/>
<evidence type="ECO:0000256" key="3">
    <source>
        <dbReference type="ARBA" id="ARBA00022764"/>
    </source>
</evidence>
<comment type="subcellular location">
    <subcellularLocation>
        <location evidence="1">Periplasm</location>
    </subcellularLocation>
</comment>
<name>A0AAV3U355_9ALTE</name>
<keyword evidence="4" id="KW-0456">Lyase</keyword>
<evidence type="ECO:0000256" key="4">
    <source>
        <dbReference type="ARBA" id="ARBA00023239"/>
    </source>
</evidence>
<dbReference type="EMBL" id="BAABLX010000023">
    <property type="protein sequence ID" value="GAA4944667.1"/>
    <property type="molecule type" value="Genomic_DNA"/>
</dbReference>